<sequence>MNDDVSIGAIVGIIALIALVIFVLVVIARAVRIIPQASSGVVERLGRYHKTLEPGLNILVPFIDRLRPLIDMREQVVSFPPQPVITEDNLVVSIDTVVYFQVTDARAATYEIANYLGAVEQLTTTTLRNVVGGLNLEEALTSRDNINGQLRIVLDEATGKWGIRVGRVELKAIDPPLSIQDSMEKQMRAERDKRAAILTAEGTKQSAILEAEGLRQSEILRAEGEAQAAVLRANGEAEAIQTVFASIHAGNPDNKLLAYQYLQTLPKLADGSANKLWIVPSELTEALKGIGGAFTPKSNPEPDAPSAPGAQPAAAQAAGVDVAAIAAALGYTKNEADKSGE</sequence>
<comment type="caution">
    <text evidence="9">The sequence shown here is derived from an EMBL/GenBank/DDBJ whole genome shotgun (WGS) entry which is preliminary data.</text>
</comment>
<dbReference type="PANTHER" id="PTHR43327:SF10">
    <property type="entry name" value="STOMATIN-LIKE PROTEIN 2, MITOCHONDRIAL"/>
    <property type="match status" value="1"/>
</dbReference>
<dbReference type="InterPro" id="IPR001972">
    <property type="entry name" value="Stomatin_HflK_fam"/>
</dbReference>
<keyword evidence="4 7" id="KW-1133">Transmembrane helix</keyword>
<dbReference type="Gene3D" id="3.30.479.30">
    <property type="entry name" value="Band 7 domain"/>
    <property type="match status" value="1"/>
</dbReference>
<dbReference type="PROSITE" id="PS01270">
    <property type="entry name" value="BAND_7"/>
    <property type="match status" value="1"/>
</dbReference>
<feature type="transmembrane region" description="Helical" evidence="7">
    <location>
        <begin position="6"/>
        <end position="28"/>
    </location>
</feature>
<gene>
    <name evidence="9" type="ORF">D9V32_05020</name>
</gene>
<proteinExistence type="inferred from homology"/>
<organism evidence="9 10">
    <name type="scientific">Mycetocola tolaasinivorans</name>
    <dbReference type="NCBI Taxonomy" id="76635"/>
    <lineage>
        <taxon>Bacteria</taxon>
        <taxon>Bacillati</taxon>
        <taxon>Actinomycetota</taxon>
        <taxon>Actinomycetes</taxon>
        <taxon>Micrococcales</taxon>
        <taxon>Microbacteriaceae</taxon>
        <taxon>Mycetocola</taxon>
    </lineage>
</organism>
<evidence type="ECO:0000256" key="2">
    <source>
        <dbReference type="ARBA" id="ARBA00008164"/>
    </source>
</evidence>
<evidence type="ECO:0000259" key="8">
    <source>
        <dbReference type="SMART" id="SM00244"/>
    </source>
</evidence>
<feature type="region of interest" description="Disordered" evidence="6">
    <location>
        <begin position="290"/>
        <end position="313"/>
    </location>
</feature>
<accession>A0A3L7AAZ8</accession>
<keyword evidence="5 7" id="KW-0472">Membrane</keyword>
<feature type="domain" description="Band 7" evidence="8">
    <location>
        <begin position="29"/>
        <end position="187"/>
    </location>
</feature>
<evidence type="ECO:0000256" key="4">
    <source>
        <dbReference type="ARBA" id="ARBA00022989"/>
    </source>
</evidence>
<dbReference type="OrthoDB" id="9809197at2"/>
<comment type="subcellular location">
    <subcellularLocation>
        <location evidence="1">Membrane</location>
        <topology evidence="1">Single-pass membrane protein</topology>
    </subcellularLocation>
</comment>
<dbReference type="Proteomes" id="UP000272503">
    <property type="component" value="Unassembled WGS sequence"/>
</dbReference>
<keyword evidence="10" id="KW-1185">Reference proteome</keyword>
<evidence type="ECO:0000256" key="1">
    <source>
        <dbReference type="ARBA" id="ARBA00004167"/>
    </source>
</evidence>
<evidence type="ECO:0000256" key="5">
    <source>
        <dbReference type="ARBA" id="ARBA00023136"/>
    </source>
</evidence>
<feature type="compositionally biased region" description="Low complexity" evidence="6">
    <location>
        <begin position="304"/>
        <end position="313"/>
    </location>
</feature>
<dbReference type="Pfam" id="PF01145">
    <property type="entry name" value="Band_7"/>
    <property type="match status" value="1"/>
</dbReference>
<evidence type="ECO:0000313" key="10">
    <source>
        <dbReference type="Proteomes" id="UP000272503"/>
    </source>
</evidence>
<dbReference type="RefSeq" id="WP_121647799.1">
    <property type="nucleotide sequence ID" value="NZ_RCUX01000003.1"/>
</dbReference>
<dbReference type="EMBL" id="RCUX01000003">
    <property type="protein sequence ID" value="RLP76990.1"/>
    <property type="molecule type" value="Genomic_DNA"/>
</dbReference>
<name>A0A3L7AAZ8_9MICO</name>
<dbReference type="InterPro" id="IPR001107">
    <property type="entry name" value="Band_7"/>
</dbReference>
<dbReference type="FunFam" id="3.30.479.30:FF:000004">
    <property type="entry name" value="Putative membrane protease family, stomatin"/>
    <property type="match status" value="1"/>
</dbReference>
<dbReference type="SUPFAM" id="SSF117892">
    <property type="entry name" value="Band 7/SPFH domain"/>
    <property type="match status" value="1"/>
</dbReference>
<dbReference type="InterPro" id="IPR036013">
    <property type="entry name" value="Band_7/SPFH_dom_sf"/>
</dbReference>
<evidence type="ECO:0000256" key="3">
    <source>
        <dbReference type="ARBA" id="ARBA00022692"/>
    </source>
</evidence>
<dbReference type="InterPro" id="IPR050710">
    <property type="entry name" value="Band7/mec-2_domain"/>
</dbReference>
<comment type="similarity">
    <text evidence="2">Belongs to the band 7/mec-2 family.</text>
</comment>
<dbReference type="CDD" id="cd08829">
    <property type="entry name" value="SPFH_paraslipin"/>
    <property type="match status" value="1"/>
</dbReference>
<evidence type="ECO:0000256" key="6">
    <source>
        <dbReference type="SAM" id="MobiDB-lite"/>
    </source>
</evidence>
<dbReference type="GO" id="GO:0098552">
    <property type="term" value="C:side of membrane"/>
    <property type="evidence" value="ECO:0007669"/>
    <property type="project" value="UniProtKB-ARBA"/>
</dbReference>
<dbReference type="AlphaFoldDB" id="A0A3L7AAZ8"/>
<dbReference type="PANTHER" id="PTHR43327">
    <property type="entry name" value="STOMATIN-LIKE PROTEIN 2, MITOCHONDRIAL"/>
    <property type="match status" value="1"/>
</dbReference>
<dbReference type="SMART" id="SM00244">
    <property type="entry name" value="PHB"/>
    <property type="match status" value="1"/>
</dbReference>
<dbReference type="InterPro" id="IPR018080">
    <property type="entry name" value="Band_7/stomatin-like_CS"/>
</dbReference>
<protein>
    <submittedName>
        <fullName evidence="9">SPFH/Band 7/PHB domain protein</fullName>
    </submittedName>
</protein>
<evidence type="ECO:0000313" key="9">
    <source>
        <dbReference type="EMBL" id="RLP76990.1"/>
    </source>
</evidence>
<reference evidence="9 10" key="1">
    <citation type="submission" date="2018-10" db="EMBL/GenBank/DDBJ databases">
        <authorList>
            <person name="Li J."/>
        </authorList>
    </citation>
    <scope>NUCLEOTIDE SEQUENCE [LARGE SCALE GENOMIC DNA]</scope>
    <source>
        <strain evidence="9 10">IF 016277</strain>
    </source>
</reference>
<dbReference type="GO" id="GO:0005886">
    <property type="term" value="C:plasma membrane"/>
    <property type="evidence" value="ECO:0007669"/>
    <property type="project" value="UniProtKB-ARBA"/>
</dbReference>
<dbReference type="PRINTS" id="PR00721">
    <property type="entry name" value="STOMATIN"/>
</dbReference>
<keyword evidence="3 7" id="KW-0812">Transmembrane</keyword>
<evidence type="ECO:0000256" key="7">
    <source>
        <dbReference type="SAM" id="Phobius"/>
    </source>
</evidence>